<feature type="signal peptide" evidence="2">
    <location>
        <begin position="1"/>
        <end position="26"/>
    </location>
</feature>
<evidence type="ECO:0000256" key="2">
    <source>
        <dbReference type="SAM" id="SignalP"/>
    </source>
</evidence>
<gene>
    <name evidence="3" type="ORF">GCM10010937_19760</name>
</gene>
<evidence type="ECO:0000313" key="4">
    <source>
        <dbReference type="Proteomes" id="UP001156613"/>
    </source>
</evidence>
<keyword evidence="2" id="KW-0732">Signal</keyword>
<reference evidence="4" key="1">
    <citation type="journal article" date="2019" name="Int. J. Syst. Evol. Microbiol.">
        <title>The Global Catalogue of Microorganisms (GCM) 10K type strain sequencing project: providing services to taxonomists for standard genome sequencing and annotation.</title>
        <authorList>
            <consortium name="The Broad Institute Genomics Platform"/>
            <consortium name="The Broad Institute Genome Sequencing Center for Infectious Disease"/>
            <person name="Wu L."/>
            <person name="Ma J."/>
        </authorList>
    </citation>
    <scope>NUCLEOTIDE SEQUENCE [LARGE SCALE GENOMIC DNA]</scope>
    <source>
        <strain evidence="4">NBRC 3271</strain>
    </source>
</reference>
<organism evidence="3 4">
    <name type="scientific">Gluconobacter japonicus</name>
    <dbReference type="NCBI Taxonomy" id="376620"/>
    <lineage>
        <taxon>Bacteria</taxon>
        <taxon>Pseudomonadati</taxon>
        <taxon>Pseudomonadota</taxon>
        <taxon>Alphaproteobacteria</taxon>
        <taxon>Acetobacterales</taxon>
        <taxon>Acetobacteraceae</taxon>
        <taxon>Gluconobacter</taxon>
    </lineage>
</organism>
<dbReference type="Proteomes" id="UP001156613">
    <property type="component" value="Unassembled WGS sequence"/>
</dbReference>
<evidence type="ECO:0008006" key="5">
    <source>
        <dbReference type="Google" id="ProtNLM"/>
    </source>
</evidence>
<dbReference type="PROSITE" id="PS51257">
    <property type="entry name" value="PROKAR_LIPOPROTEIN"/>
    <property type="match status" value="1"/>
</dbReference>
<feature type="compositionally biased region" description="Polar residues" evidence="1">
    <location>
        <begin position="89"/>
        <end position="105"/>
    </location>
</feature>
<evidence type="ECO:0000256" key="1">
    <source>
        <dbReference type="SAM" id="MobiDB-lite"/>
    </source>
</evidence>
<evidence type="ECO:0000313" key="3">
    <source>
        <dbReference type="EMBL" id="GLQ60173.1"/>
    </source>
</evidence>
<proteinExistence type="predicted"/>
<feature type="chain" id="PRO_5046300033" description="Lipoprotein" evidence="2">
    <location>
        <begin position="27"/>
        <end position="105"/>
    </location>
</feature>
<protein>
    <recommendedName>
        <fullName evidence="5">Lipoprotein</fullName>
    </recommendedName>
</protein>
<comment type="caution">
    <text evidence="3">The sequence shown here is derived from an EMBL/GenBank/DDBJ whole genome shotgun (WGS) entry which is preliminary data.</text>
</comment>
<sequence>MILSGMKKPALLLPSALMLCALGGCAPDRIASALTGKDCNTAYLYDDESFCSRPVGPPPPQPYCTTSFEGTDCWARPDLMPNVARQTYEGPTSLTPLQNQTRMGQ</sequence>
<accession>A0ABQ5WKF0</accession>
<feature type="region of interest" description="Disordered" evidence="1">
    <location>
        <begin position="85"/>
        <end position="105"/>
    </location>
</feature>
<name>A0ABQ5WKF0_GLUJA</name>
<dbReference type="EMBL" id="BSNT01000066">
    <property type="protein sequence ID" value="GLQ60173.1"/>
    <property type="molecule type" value="Genomic_DNA"/>
</dbReference>
<keyword evidence="4" id="KW-1185">Reference proteome</keyword>